<dbReference type="InterPro" id="IPR019734">
    <property type="entry name" value="TPR_rpt"/>
</dbReference>
<dbReference type="SUPFAM" id="SSF47413">
    <property type="entry name" value="lambda repressor-like DNA-binding domains"/>
    <property type="match status" value="1"/>
</dbReference>
<feature type="repeat" description="TPR" evidence="6">
    <location>
        <begin position="277"/>
        <end position="310"/>
    </location>
</feature>
<keyword evidence="2" id="KW-0963">Cytoplasm</keyword>
<dbReference type="Pfam" id="PF13181">
    <property type="entry name" value="TPR_8"/>
    <property type="match status" value="4"/>
</dbReference>
<feature type="domain" description="HTH cro/C1-type" evidence="7">
    <location>
        <begin position="10"/>
        <end position="63"/>
    </location>
</feature>
<dbReference type="RefSeq" id="WP_057977833.1">
    <property type="nucleotide sequence ID" value="NZ_LKHP01000004.1"/>
</dbReference>
<dbReference type="InterPro" id="IPR011990">
    <property type="entry name" value="TPR-like_helical_dom_sf"/>
</dbReference>
<evidence type="ECO:0000259" key="7">
    <source>
        <dbReference type="PROSITE" id="PS50943"/>
    </source>
</evidence>
<comment type="subcellular location">
    <subcellularLocation>
        <location evidence="1">Cytoplasm</location>
    </subcellularLocation>
</comment>
<dbReference type="Proteomes" id="UP000052015">
    <property type="component" value="Unassembled WGS sequence"/>
</dbReference>
<dbReference type="InterPro" id="IPR001387">
    <property type="entry name" value="Cro/C1-type_HTH"/>
</dbReference>
<feature type="repeat" description="TPR" evidence="6">
    <location>
        <begin position="394"/>
        <end position="427"/>
    </location>
</feature>
<evidence type="ECO:0000313" key="9">
    <source>
        <dbReference type="Proteomes" id="UP000052015"/>
    </source>
</evidence>
<dbReference type="PANTHER" id="PTHR46630:SF1">
    <property type="entry name" value="TETRATRICOPEPTIDE REPEAT PROTEIN 29"/>
    <property type="match status" value="1"/>
</dbReference>
<dbReference type="SUPFAM" id="SSF48452">
    <property type="entry name" value="TPR-like"/>
    <property type="match status" value="3"/>
</dbReference>
<dbReference type="PROSITE" id="PS50005">
    <property type="entry name" value="TPR"/>
    <property type="match status" value="2"/>
</dbReference>
<dbReference type="SMART" id="SM00028">
    <property type="entry name" value="TPR"/>
    <property type="match status" value="7"/>
</dbReference>
<dbReference type="Gene3D" id="1.10.260.40">
    <property type="entry name" value="lambda repressor-like DNA-binding domains"/>
    <property type="match status" value="1"/>
</dbReference>
<dbReference type="InterPro" id="IPR051476">
    <property type="entry name" value="Bac_ResReg_Asp_Phosphatase"/>
</dbReference>
<gene>
    <name evidence="8" type="ORF">ABG79_01051</name>
</gene>
<proteinExistence type="inferred from homology"/>
<comment type="caution">
    <text evidence="8">The sequence shown here is derived from an EMBL/GenBank/DDBJ whole genome shotgun (WGS) entry which is preliminary data.</text>
</comment>
<evidence type="ECO:0000313" key="8">
    <source>
        <dbReference type="EMBL" id="KRQ87248.1"/>
    </source>
</evidence>
<name>A0A0R3JUL4_CALMK</name>
<dbReference type="STRING" id="908809.ABG79_01051"/>
<dbReference type="PROSITE" id="PS50943">
    <property type="entry name" value="HTH_CROC1"/>
    <property type="match status" value="1"/>
</dbReference>
<dbReference type="SMART" id="SM00530">
    <property type="entry name" value="HTH_XRE"/>
    <property type="match status" value="1"/>
</dbReference>
<dbReference type="OrthoDB" id="2986817at2"/>
<comment type="similarity">
    <text evidence="5">Belongs to the Rap family.</text>
</comment>
<dbReference type="PATRIC" id="fig|908809.3.peg.1058"/>
<dbReference type="GO" id="GO:0005737">
    <property type="term" value="C:cytoplasm"/>
    <property type="evidence" value="ECO:0007669"/>
    <property type="project" value="UniProtKB-SubCell"/>
</dbReference>
<keyword evidence="9" id="KW-1185">Reference proteome</keyword>
<keyword evidence="4 6" id="KW-0802">TPR repeat</keyword>
<evidence type="ECO:0000256" key="5">
    <source>
        <dbReference type="ARBA" id="ARBA00038253"/>
    </source>
</evidence>
<evidence type="ECO:0000256" key="3">
    <source>
        <dbReference type="ARBA" id="ARBA00022737"/>
    </source>
</evidence>
<dbReference type="EMBL" id="LKHP01000004">
    <property type="protein sequence ID" value="KRQ87248.1"/>
    <property type="molecule type" value="Genomic_DNA"/>
</dbReference>
<dbReference type="InterPro" id="IPR010982">
    <property type="entry name" value="Lambda_DNA-bd_dom_sf"/>
</dbReference>
<dbReference type="PANTHER" id="PTHR46630">
    <property type="entry name" value="TETRATRICOPEPTIDE REPEAT PROTEIN 29"/>
    <property type="match status" value="1"/>
</dbReference>
<accession>A0A0R3JUL4</accession>
<dbReference type="CDD" id="cd00093">
    <property type="entry name" value="HTH_XRE"/>
    <property type="match status" value="1"/>
</dbReference>
<protein>
    <submittedName>
        <fullName evidence="8">Anaerobic benzoate catabolism transcriptional regulator</fullName>
    </submittedName>
</protein>
<reference evidence="8 9" key="1">
    <citation type="submission" date="2015-09" db="EMBL/GenBank/DDBJ databases">
        <title>Draft genome sequence of a Caloramator mitchellensis, a moderate thermophile from the Great Artesian Basin of Australia.</title>
        <authorList>
            <person name="Patel B.K."/>
        </authorList>
    </citation>
    <scope>NUCLEOTIDE SEQUENCE [LARGE SCALE GENOMIC DNA]</scope>
    <source>
        <strain evidence="8 9">VF08</strain>
    </source>
</reference>
<dbReference type="Pfam" id="PF01381">
    <property type="entry name" value="HTH_3"/>
    <property type="match status" value="1"/>
</dbReference>
<sequence length="432" mass="49957">MEVLTLGEKIKLKRKEKNMTLKELAGDRITPGQISLVESGKSNPSIDLLEYLAQKLETDIEYFLESEEKQASRICEFYSNLTDSAISAGNFLRAIEAIEKGIFYTQEYNLTYFRAKFEYSYARIYFEKGQLEKAQLHCLTANSLFLKADCIDYIIRSFIMLGNISLEMGYTNTALNYFMQADTILSDYNHVDELLKAQILYNIANCYMKLGNLEQAVNYANLTKDKLSTIEDKRKYGETLMLLSISYANENNLVEALKYAKLAQKIFSLIEANSEIAEIEKNLGILYSQTDNIEESFEHLEKAVKLKLEQDNKSIADTLVVFCENYIRIKDYNKALEMIDKILKENGDDEKVHIKCFEFQYKIYDGLNDMKNLEKVLLSAVKYIEKLDHKKELADFYTLLGKFYLKINEKELAIKYIDKGLDLYKSLGLILS</sequence>
<dbReference type="Gene3D" id="1.25.40.10">
    <property type="entry name" value="Tetratricopeptide repeat domain"/>
    <property type="match status" value="2"/>
</dbReference>
<dbReference type="GO" id="GO:0003677">
    <property type="term" value="F:DNA binding"/>
    <property type="evidence" value="ECO:0007669"/>
    <property type="project" value="InterPro"/>
</dbReference>
<evidence type="ECO:0000256" key="1">
    <source>
        <dbReference type="ARBA" id="ARBA00004496"/>
    </source>
</evidence>
<evidence type="ECO:0000256" key="2">
    <source>
        <dbReference type="ARBA" id="ARBA00022490"/>
    </source>
</evidence>
<keyword evidence="3" id="KW-0677">Repeat</keyword>
<dbReference type="AlphaFoldDB" id="A0A0R3JUL4"/>
<evidence type="ECO:0000256" key="4">
    <source>
        <dbReference type="ARBA" id="ARBA00022803"/>
    </source>
</evidence>
<evidence type="ECO:0000256" key="6">
    <source>
        <dbReference type="PROSITE-ProRule" id="PRU00339"/>
    </source>
</evidence>
<organism evidence="8 9">
    <name type="scientific">Caloramator mitchellensis</name>
    <dbReference type="NCBI Taxonomy" id="908809"/>
    <lineage>
        <taxon>Bacteria</taxon>
        <taxon>Bacillati</taxon>
        <taxon>Bacillota</taxon>
        <taxon>Clostridia</taxon>
        <taxon>Eubacteriales</taxon>
        <taxon>Clostridiaceae</taxon>
        <taxon>Caloramator</taxon>
    </lineage>
</organism>